<feature type="compositionally biased region" description="Low complexity" evidence="1">
    <location>
        <begin position="729"/>
        <end position="740"/>
    </location>
</feature>
<feature type="region of interest" description="Disordered" evidence="1">
    <location>
        <begin position="715"/>
        <end position="752"/>
    </location>
</feature>
<organism evidence="2 3">
    <name type="scientific">Amphibalanus amphitrite</name>
    <name type="common">Striped barnacle</name>
    <name type="synonym">Balanus amphitrite</name>
    <dbReference type="NCBI Taxonomy" id="1232801"/>
    <lineage>
        <taxon>Eukaryota</taxon>
        <taxon>Metazoa</taxon>
        <taxon>Ecdysozoa</taxon>
        <taxon>Arthropoda</taxon>
        <taxon>Crustacea</taxon>
        <taxon>Multicrustacea</taxon>
        <taxon>Cirripedia</taxon>
        <taxon>Thoracica</taxon>
        <taxon>Thoracicalcarea</taxon>
        <taxon>Balanomorpha</taxon>
        <taxon>Balanoidea</taxon>
        <taxon>Balanidae</taxon>
        <taxon>Amphibalaninae</taxon>
        <taxon>Amphibalanus</taxon>
    </lineage>
</organism>
<feature type="compositionally biased region" description="Polar residues" evidence="1">
    <location>
        <begin position="163"/>
        <end position="177"/>
    </location>
</feature>
<feature type="region of interest" description="Disordered" evidence="1">
    <location>
        <begin position="318"/>
        <end position="444"/>
    </location>
</feature>
<feature type="region of interest" description="Disordered" evidence="1">
    <location>
        <begin position="640"/>
        <end position="686"/>
    </location>
</feature>
<name>A0A6A4WUZ5_AMPAM</name>
<dbReference type="Proteomes" id="UP000440578">
    <property type="component" value="Unassembled WGS sequence"/>
</dbReference>
<sequence>MSVLSNCHRCRRGGDALYQPEGNPCDRPVGAGVTRNGQQQRRGCQRFHSAEEVCRRGCGRRGGPRADTAAAEDGRYAGYESDGGGRPCSRSGPARTLAGGCDKRATGSRPGTPCERFKSAEETCRSCPKRGGDRQRYGDPGGRNYTVYTAQVQQPEFAGKQLSVQASPDGPTANQPVTVPCGQDTKLPHCPDPNEITEEIIHTREHRWHIPSAAPAVSDPCASPPGPGRRGGPGSSDGSLGTAPRSRRAPVPLGESDSDRGRRAPPSEPGVRRTRSELLAGRQLVARIARQVELDDGTAAEHQLVYRLSAQYSRQFADYDSGSESDSESERRPPASEPGTERTGRSSRTADTVLRIERLRLEEVSGTPSSSDTGGAPAGSGSPRPAPRSARLAEPPSPLPRRQVTSEPTLPAPAVRAPAPATRATRSLDCQPVPLDGREGRTKRLRTRGALTRLRQASVTRLNEERQRQLLNERTIIQNEVQLAGKPSPDQPAGKPSPDQPSDGADDGGRRDITVLHAQNLLPADYQGPGSRGDAASAAAEPIYQNVDALYDGGAGKPADSPGGFSPVQPEAASPYLTRADDLYQPDQARYSENGNYGEYGAARSPYLDTSPAGRSGRARFDDDDHLGAALYEQRYQPRWDNSPYLSRPTGGPAPAAAPGTDIRAGAAPTGARLQRQGGQQKLGVGRRGVGLGQRLTSGFSSLRQRGAALYRRLSGGRGQAGRGRGRGRAAPARPAARGAGRAGGRRPGGKADSCSCSDSDSSCGAVNCSFLFYFNGDGGPSPFMCNIPAAITGSGAGGAGSMPKKYCGMCD</sequence>
<proteinExistence type="predicted"/>
<feature type="region of interest" description="Disordered" evidence="1">
    <location>
        <begin position="484"/>
        <end position="510"/>
    </location>
</feature>
<evidence type="ECO:0000256" key="1">
    <source>
        <dbReference type="SAM" id="MobiDB-lite"/>
    </source>
</evidence>
<evidence type="ECO:0000313" key="3">
    <source>
        <dbReference type="Proteomes" id="UP000440578"/>
    </source>
</evidence>
<accession>A0A6A4WUZ5</accession>
<feature type="region of interest" description="Disordered" evidence="1">
    <location>
        <begin position="163"/>
        <end position="194"/>
    </location>
</feature>
<feature type="compositionally biased region" description="Basic and acidic residues" evidence="1">
    <location>
        <begin position="328"/>
        <end position="344"/>
    </location>
</feature>
<feature type="compositionally biased region" description="Low complexity" evidence="1">
    <location>
        <begin position="673"/>
        <end position="684"/>
    </location>
</feature>
<feature type="compositionally biased region" description="Basic and acidic residues" evidence="1">
    <location>
        <begin position="115"/>
        <end position="137"/>
    </location>
</feature>
<feature type="compositionally biased region" description="Low complexity" evidence="1">
    <location>
        <begin position="649"/>
        <end position="661"/>
    </location>
</feature>
<feature type="compositionally biased region" description="Low complexity" evidence="1">
    <location>
        <begin position="368"/>
        <end position="394"/>
    </location>
</feature>
<feature type="region of interest" description="Disordered" evidence="1">
    <location>
        <begin position="551"/>
        <end position="572"/>
    </location>
</feature>
<feature type="compositionally biased region" description="Basic and acidic residues" evidence="1">
    <location>
        <begin position="354"/>
        <end position="363"/>
    </location>
</feature>
<feature type="region of interest" description="Disordered" evidence="1">
    <location>
        <begin position="589"/>
        <end position="622"/>
    </location>
</feature>
<protein>
    <submittedName>
        <fullName evidence="2">Uncharacterized protein</fullName>
    </submittedName>
</protein>
<feature type="compositionally biased region" description="Low complexity" evidence="1">
    <location>
        <begin position="408"/>
        <end position="425"/>
    </location>
</feature>
<dbReference type="EMBL" id="VIIS01000371">
    <property type="protein sequence ID" value="KAF0309823.1"/>
    <property type="molecule type" value="Genomic_DNA"/>
</dbReference>
<dbReference type="AlphaFoldDB" id="A0A6A4WUZ5"/>
<reference evidence="2 3" key="1">
    <citation type="submission" date="2019-07" db="EMBL/GenBank/DDBJ databases">
        <title>Draft genome assembly of a fouling barnacle, Amphibalanus amphitrite (Darwin, 1854): The first reference genome for Thecostraca.</title>
        <authorList>
            <person name="Kim W."/>
        </authorList>
    </citation>
    <scope>NUCLEOTIDE SEQUENCE [LARGE SCALE GENOMIC DNA]</scope>
    <source>
        <strain evidence="2">SNU_AA5</strain>
        <tissue evidence="2">Soma without cirri and trophi</tissue>
    </source>
</reference>
<feature type="region of interest" description="Disordered" evidence="1">
    <location>
        <begin position="58"/>
        <end position="145"/>
    </location>
</feature>
<comment type="caution">
    <text evidence="2">The sequence shown here is derived from an EMBL/GenBank/DDBJ whole genome shotgun (WGS) entry which is preliminary data.</text>
</comment>
<gene>
    <name evidence="2" type="ORF">FJT64_019079</name>
</gene>
<evidence type="ECO:0000313" key="2">
    <source>
        <dbReference type="EMBL" id="KAF0309823.1"/>
    </source>
</evidence>
<keyword evidence="3" id="KW-1185">Reference proteome</keyword>
<feature type="region of interest" description="Disordered" evidence="1">
    <location>
        <begin position="214"/>
        <end position="280"/>
    </location>
</feature>